<reference evidence="2 3" key="1">
    <citation type="journal article" date="2019" name="Int. J. Syst. Evol. Microbiol.">
        <title>The Global Catalogue of Microorganisms (GCM) 10K type strain sequencing project: providing services to taxonomists for standard genome sequencing and annotation.</title>
        <authorList>
            <consortium name="The Broad Institute Genomics Platform"/>
            <consortium name="The Broad Institute Genome Sequencing Center for Infectious Disease"/>
            <person name="Wu L."/>
            <person name="Ma J."/>
        </authorList>
    </citation>
    <scope>NUCLEOTIDE SEQUENCE [LARGE SCALE GENOMIC DNA]</scope>
    <source>
        <strain evidence="2 3">JCM 15592</strain>
    </source>
</reference>
<evidence type="ECO:0000256" key="1">
    <source>
        <dbReference type="SAM" id="Phobius"/>
    </source>
</evidence>
<accession>A0ABN2LJD0</accession>
<sequence>MFELTDATEPKAEPLLLLEELLSEELALDDPALDEPVTPVVVPVVVATVELAWASARCTTTLPVARVAAAMVATVSARALAMAAGVFMAFS</sequence>
<feature type="transmembrane region" description="Helical" evidence="1">
    <location>
        <begin position="68"/>
        <end position="90"/>
    </location>
</feature>
<dbReference type="Proteomes" id="UP001499938">
    <property type="component" value="Unassembled WGS sequence"/>
</dbReference>
<evidence type="ECO:0000313" key="2">
    <source>
        <dbReference type="EMBL" id="GAA1790356.1"/>
    </source>
</evidence>
<keyword evidence="1" id="KW-0472">Membrane</keyword>
<keyword evidence="3" id="KW-1185">Reference proteome</keyword>
<feature type="transmembrane region" description="Helical" evidence="1">
    <location>
        <begin position="37"/>
        <end position="56"/>
    </location>
</feature>
<proteinExistence type="predicted"/>
<comment type="caution">
    <text evidence="2">The sequence shown here is derived from an EMBL/GenBank/DDBJ whole genome shotgun (WGS) entry which is preliminary data.</text>
</comment>
<gene>
    <name evidence="2" type="ORF">GCM10009811_14020</name>
</gene>
<keyword evidence="1" id="KW-0812">Transmembrane</keyword>
<keyword evidence="1" id="KW-1133">Transmembrane helix</keyword>
<name>A0ABN2LJD0_9MICO</name>
<evidence type="ECO:0000313" key="3">
    <source>
        <dbReference type="Proteomes" id="UP001499938"/>
    </source>
</evidence>
<protein>
    <submittedName>
        <fullName evidence="2">Uncharacterized protein</fullName>
    </submittedName>
</protein>
<dbReference type="EMBL" id="BAAAPO010000023">
    <property type="protein sequence ID" value="GAA1790356.1"/>
    <property type="molecule type" value="Genomic_DNA"/>
</dbReference>
<organism evidence="2 3">
    <name type="scientific">Nostocoides veronense</name>
    <dbReference type="NCBI Taxonomy" id="330836"/>
    <lineage>
        <taxon>Bacteria</taxon>
        <taxon>Bacillati</taxon>
        <taxon>Actinomycetota</taxon>
        <taxon>Actinomycetes</taxon>
        <taxon>Micrococcales</taxon>
        <taxon>Intrasporangiaceae</taxon>
        <taxon>Nostocoides</taxon>
    </lineage>
</organism>